<feature type="domain" description="ABC-2 type transporter transmembrane" evidence="10">
    <location>
        <begin position="58"/>
        <end position="245"/>
    </location>
</feature>
<keyword evidence="4" id="KW-1003">Cell membrane</keyword>
<evidence type="ECO:0000256" key="3">
    <source>
        <dbReference type="ARBA" id="ARBA00022448"/>
    </source>
</evidence>
<feature type="transmembrane region" description="Helical" evidence="9">
    <location>
        <begin position="141"/>
        <end position="158"/>
    </location>
</feature>
<evidence type="ECO:0000256" key="1">
    <source>
        <dbReference type="ARBA" id="ARBA00004651"/>
    </source>
</evidence>
<keyword evidence="12" id="KW-1185">Reference proteome</keyword>
<feature type="transmembrane region" description="Helical" evidence="9">
    <location>
        <begin position="72"/>
        <end position="96"/>
    </location>
</feature>
<dbReference type="RefSeq" id="WP_252818565.1">
    <property type="nucleotide sequence ID" value="NZ_JAMXQS010000005.1"/>
</dbReference>
<evidence type="ECO:0000256" key="9">
    <source>
        <dbReference type="SAM" id="Phobius"/>
    </source>
</evidence>
<evidence type="ECO:0000256" key="8">
    <source>
        <dbReference type="ARBA" id="ARBA00023136"/>
    </source>
</evidence>
<protein>
    <submittedName>
        <fullName evidence="11">ABC transporter permease</fullName>
    </submittedName>
</protein>
<comment type="caution">
    <text evidence="11">The sequence shown here is derived from an EMBL/GenBank/DDBJ whole genome shotgun (WGS) entry which is preliminary data.</text>
</comment>
<proteinExistence type="inferred from homology"/>
<dbReference type="Proteomes" id="UP001205906">
    <property type="component" value="Unassembled WGS sequence"/>
</dbReference>
<feature type="transmembrane region" description="Helical" evidence="9">
    <location>
        <begin position="255"/>
        <end position="274"/>
    </location>
</feature>
<feature type="transmembrane region" description="Helical" evidence="9">
    <location>
        <begin position="164"/>
        <end position="188"/>
    </location>
</feature>
<dbReference type="Pfam" id="PF01061">
    <property type="entry name" value="ABC2_membrane"/>
    <property type="match status" value="1"/>
</dbReference>
<gene>
    <name evidence="11" type="ORF">NGM99_10205</name>
</gene>
<dbReference type="EMBL" id="JAMXQS010000005">
    <property type="protein sequence ID" value="MCO6050161.1"/>
    <property type="molecule type" value="Genomic_DNA"/>
</dbReference>
<keyword evidence="7" id="KW-0762">Sugar transport</keyword>
<reference evidence="11 12" key="1">
    <citation type="submission" date="2022-06" db="EMBL/GenBank/DDBJ databases">
        <title>Mesorhizobium sp. strain RP14 Genome sequencing and assembly.</title>
        <authorList>
            <person name="Kim I."/>
        </authorList>
    </citation>
    <scope>NUCLEOTIDE SEQUENCE [LARGE SCALE GENOMIC DNA]</scope>
    <source>
        <strain evidence="12">RP14(2022)</strain>
    </source>
</reference>
<evidence type="ECO:0000256" key="4">
    <source>
        <dbReference type="ARBA" id="ARBA00022475"/>
    </source>
</evidence>
<organism evidence="11 12">
    <name type="scientific">Mesorhizobium liriopis</name>
    <dbReference type="NCBI Taxonomy" id="2953882"/>
    <lineage>
        <taxon>Bacteria</taxon>
        <taxon>Pseudomonadati</taxon>
        <taxon>Pseudomonadota</taxon>
        <taxon>Alphaproteobacteria</taxon>
        <taxon>Hyphomicrobiales</taxon>
        <taxon>Phyllobacteriaceae</taxon>
        <taxon>Mesorhizobium</taxon>
    </lineage>
</organism>
<evidence type="ECO:0000256" key="5">
    <source>
        <dbReference type="ARBA" id="ARBA00022692"/>
    </source>
</evidence>
<evidence type="ECO:0000313" key="12">
    <source>
        <dbReference type="Proteomes" id="UP001205906"/>
    </source>
</evidence>
<dbReference type="PANTHER" id="PTHR30413">
    <property type="entry name" value="INNER MEMBRANE TRANSPORT PERMEASE"/>
    <property type="match status" value="1"/>
</dbReference>
<feature type="transmembrane region" description="Helical" evidence="9">
    <location>
        <begin position="200"/>
        <end position="219"/>
    </location>
</feature>
<dbReference type="InterPro" id="IPR013525">
    <property type="entry name" value="ABC2_TM"/>
</dbReference>
<evidence type="ECO:0000256" key="2">
    <source>
        <dbReference type="ARBA" id="ARBA00007783"/>
    </source>
</evidence>
<comment type="similarity">
    <text evidence="2">Belongs to the ABC-2 integral membrane protein family.</text>
</comment>
<evidence type="ECO:0000256" key="6">
    <source>
        <dbReference type="ARBA" id="ARBA00022989"/>
    </source>
</evidence>
<dbReference type="PANTHER" id="PTHR30413:SF10">
    <property type="entry name" value="CAPSULE POLYSACCHARIDE EXPORT INNER-MEMBRANE PROTEIN CTRC"/>
    <property type="match status" value="1"/>
</dbReference>
<evidence type="ECO:0000256" key="7">
    <source>
        <dbReference type="ARBA" id="ARBA00023047"/>
    </source>
</evidence>
<keyword evidence="6 9" id="KW-1133">Transmembrane helix</keyword>
<sequence length="287" mass="32412">MLQTVVTASRFEISITPEGIRRRRPSVAEIINDAKRGLHKTYHILRLELHQSSFGLYLGNLWLLLEPLLQAATYYFLLTVVFRIGGAGSTFAYFFVAVTMWRSHATLVTGAPYFLSIKAHNYVEQGFGLPIALTEVVGNEILLLFVRLAVLGFFLIVAGYSPQFIWPAVLLVAAVQFTFSMAIYVWLSMLGVLVKDSGKFIGHIVWLWWYMSPGLYTISRIPDWAKLIYNLNPFAHLIPAYHSILLAGTLELKSLLSLAIVFVISAVVLLMGLVRLRRFSYSMAQYI</sequence>
<evidence type="ECO:0000259" key="10">
    <source>
        <dbReference type="Pfam" id="PF01061"/>
    </source>
</evidence>
<keyword evidence="7" id="KW-0625">Polysaccharide transport</keyword>
<keyword evidence="3" id="KW-0813">Transport</keyword>
<keyword evidence="8 9" id="KW-0472">Membrane</keyword>
<evidence type="ECO:0000313" key="11">
    <source>
        <dbReference type="EMBL" id="MCO6050161.1"/>
    </source>
</evidence>
<accession>A0ABT1C7M4</accession>
<keyword evidence="5 9" id="KW-0812">Transmembrane</keyword>
<name>A0ABT1C7M4_9HYPH</name>
<comment type="subcellular location">
    <subcellularLocation>
        <location evidence="1">Cell membrane</location>
        <topology evidence="1">Multi-pass membrane protein</topology>
    </subcellularLocation>
</comment>